<protein>
    <submittedName>
        <fullName evidence="2">Putative alpha-E superfamily protein</fullName>
    </submittedName>
</protein>
<reference evidence="2 3" key="1">
    <citation type="submission" date="2019-03" db="EMBL/GenBank/DDBJ databases">
        <title>Genomic Encyclopedia of Type Strains, Phase IV (KMG-IV): sequencing the most valuable type-strain genomes for metagenomic binning, comparative biology and taxonomic classification.</title>
        <authorList>
            <person name="Goeker M."/>
        </authorList>
    </citation>
    <scope>NUCLEOTIDE SEQUENCE [LARGE SCALE GENOMIC DNA]</scope>
    <source>
        <strain evidence="2 3">DSM 16326</strain>
    </source>
</reference>
<dbReference type="Proteomes" id="UP000294914">
    <property type="component" value="Unassembled WGS sequence"/>
</dbReference>
<feature type="domain" description="DUF403" evidence="1">
    <location>
        <begin position="2"/>
        <end position="307"/>
    </location>
</feature>
<evidence type="ECO:0000313" key="2">
    <source>
        <dbReference type="EMBL" id="TDY04306.1"/>
    </source>
</evidence>
<sequence>MMLSRVANNIYWAARYIERAENTARLINVNSHLLLDLPRRIRLGWEPIIEILGNDALFYQRHDTADERQVIRFMVSEQANPGSIVNSLRQARENARTIRDIIPREAWEQINQNYLHAREHASSSLGRRKRDDFLRSIILGAQSVTGMLAGTMTHDEGYDFLRMGRNLERADMTTRIVDVRSASLLPEMSEDLSPFENIQWVSVLKSLTAYQMYRREMRIRVRRPDVLRFLLQERRFPRAFYHATCEVENCLQHLPHNEKPLKILTRLQKKVLSAKLEQLQQEELHGFVDVLQLDLARLHNEIRASYF</sequence>
<keyword evidence="3" id="KW-1185">Reference proteome</keyword>
<evidence type="ECO:0000259" key="1">
    <source>
        <dbReference type="Pfam" id="PF04168"/>
    </source>
</evidence>
<evidence type="ECO:0000313" key="3">
    <source>
        <dbReference type="Proteomes" id="UP000294914"/>
    </source>
</evidence>
<dbReference type="RefSeq" id="WP_243830688.1">
    <property type="nucleotide sequence ID" value="NZ_SOQX01000001.1"/>
</dbReference>
<dbReference type="AlphaFoldDB" id="A0A4R8ITI1"/>
<accession>A0A4R8ITI1</accession>
<dbReference type="InterPro" id="IPR051680">
    <property type="entry name" value="ATP-dep_Glu-Cys_Ligase-2"/>
</dbReference>
<dbReference type="Pfam" id="PF04168">
    <property type="entry name" value="Alpha-E"/>
    <property type="match status" value="1"/>
</dbReference>
<dbReference type="InterPro" id="IPR007296">
    <property type="entry name" value="DUF403"/>
</dbReference>
<comment type="caution">
    <text evidence="2">The sequence shown here is derived from an EMBL/GenBank/DDBJ whole genome shotgun (WGS) entry which is preliminary data.</text>
</comment>
<organism evidence="2 3">
    <name type="scientific">Thiohalophilus thiocyanatoxydans</name>
    <dbReference type="NCBI Taxonomy" id="381308"/>
    <lineage>
        <taxon>Bacteria</taxon>
        <taxon>Pseudomonadati</taxon>
        <taxon>Pseudomonadota</taxon>
        <taxon>Gammaproteobacteria</taxon>
        <taxon>Thiohalomonadales</taxon>
        <taxon>Thiohalophilaceae</taxon>
        <taxon>Thiohalophilus</taxon>
    </lineage>
</organism>
<dbReference type="EMBL" id="SOQX01000001">
    <property type="protein sequence ID" value="TDY04306.1"/>
    <property type="molecule type" value="Genomic_DNA"/>
</dbReference>
<proteinExistence type="predicted"/>
<gene>
    <name evidence="2" type="ORF">EDC23_0681</name>
</gene>
<name>A0A4R8ITI1_9GAMM</name>
<dbReference type="PANTHER" id="PTHR34595:SF7">
    <property type="entry name" value="SLL1039 PROTEIN"/>
    <property type="match status" value="1"/>
</dbReference>
<dbReference type="PANTHER" id="PTHR34595">
    <property type="entry name" value="BLR5612 PROTEIN"/>
    <property type="match status" value="1"/>
</dbReference>